<dbReference type="InterPro" id="IPR013783">
    <property type="entry name" value="Ig-like_fold"/>
</dbReference>
<evidence type="ECO:0000256" key="6">
    <source>
        <dbReference type="ARBA" id="ARBA00023014"/>
    </source>
</evidence>
<evidence type="ECO:0000256" key="3">
    <source>
        <dbReference type="ARBA" id="ARBA00022723"/>
    </source>
</evidence>
<dbReference type="InterPro" id="IPR017900">
    <property type="entry name" value="4Fe4S_Fe_S_CS"/>
</dbReference>
<reference evidence="10" key="1">
    <citation type="journal article" date="2021" name="Genome Biol. Evol.">
        <title>A High-Quality Reference Genome for a Parasitic Bivalve with Doubly Uniparental Inheritance (Bivalvia: Unionida).</title>
        <authorList>
            <person name="Smith C.H."/>
        </authorList>
    </citation>
    <scope>NUCLEOTIDE SEQUENCE</scope>
    <source>
        <strain evidence="10">CHS0354</strain>
    </source>
</reference>
<keyword evidence="4" id="KW-0249">Electron transport</keyword>
<feature type="transmembrane region" description="Helical" evidence="8">
    <location>
        <begin position="73"/>
        <end position="91"/>
    </location>
</feature>
<dbReference type="Gene3D" id="2.60.40.10">
    <property type="entry name" value="Immunoglobulins"/>
    <property type="match status" value="1"/>
</dbReference>
<keyword evidence="3" id="KW-0479">Metal-binding</keyword>
<evidence type="ECO:0000256" key="5">
    <source>
        <dbReference type="ARBA" id="ARBA00023004"/>
    </source>
</evidence>
<dbReference type="Gene3D" id="1.10.1060.10">
    <property type="entry name" value="Alpha-helical ferredoxin"/>
    <property type="match status" value="1"/>
</dbReference>
<dbReference type="SUPFAM" id="SSF54862">
    <property type="entry name" value="4Fe-4S ferredoxins"/>
    <property type="match status" value="1"/>
</dbReference>
<dbReference type="Pfam" id="PF12801">
    <property type="entry name" value="Fer4_5"/>
    <property type="match status" value="1"/>
</dbReference>
<organism evidence="10 11">
    <name type="scientific">Potamilus streckersoni</name>
    <dbReference type="NCBI Taxonomy" id="2493646"/>
    <lineage>
        <taxon>Eukaryota</taxon>
        <taxon>Metazoa</taxon>
        <taxon>Spiralia</taxon>
        <taxon>Lophotrochozoa</taxon>
        <taxon>Mollusca</taxon>
        <taxon>Bivalvia</taxon>
        <taxon>Autobranchia</taxon>
        <taxon>Heteroconchia</taxon>
        <taxon>Palaeoheterodonta</taxon>
        <taxon>Unionida</taxon>
        <taxon>Unionoidea</taxon>
        <taxon>Unionidae</taxon>
        <taxon>Ambleminae</taxon>
        <taxon>Lampsilini</taxon>
        <taxon>Potamilus</taxon>
    </lineage>
</organism>
<evidence type="ECO:0000313" key="11">
    <source>
        <dbReference type="Proteomes" id="UP001195483"/>
    </source>
</evidence>
<evidence type="ECO:0000256" key="4">
    <source>
        <dbReference type="ARBA" id="ARBA00022982"/>
    </source>
</evidence>
<feature type="compositionally biased region" description="Basic and acidic residues" evidence="7">
    <location>
        <begin position="1"/>
        <end position="25"/>
    </location>
</feature>
<dbReference type="NCBIfam" id="TIGR02745">
    <property type="entry name" value="ccoG_rdxA_fixG"/>
    <property type="match status" value="1"/>
</dbReference>
<dbReference type="Pfam" id="PF11614">
    <property type="entry name" value="FixG_C"/>
    <property type="match status" value="1"/>
</dbReference>
<dbReference type="GO" id="GO:0046872">
    <property type="term" value="F:metal ion binding"/>
    <property type="evidence" value="ECO:0007669"/>
    <property type="project" value="UniProtKB-KW"/>
</dbReference>
<dbReference type="Pfam" id="PF13746">
    <property type="entry name" value="Fer4_18"/>
    <property type="match status" value="1"/>
</dbReference>
<keyword evidence="5" id="KW-0408">Iron</keyword>
<dbReference type="AlphaFoldDB" id="A0AAE0W986"/>
<dbReference type="EMBL" id="JAEAOA010001141">
    <property type="protein sequence ID" value="KAK3606778.1"/>
    <property type="molecule type" value="Genomic_DNA"/>
</dbReference>
<dbReference type="PANTHER" id="PTHR30176:SF3">
    <property type="entry name" value="FERREDOXIN-TYPE PROTEIN NAPH"/>
    <property type="match status" value="1"/>
</dbReference>
<keyword evidence="1" id="KW-0813">Transport</keyword>
<dbReference type="Proteomes" id="UP001195483">
    <property type="component" value="Unassembled WGS sequence"/>
</dbReference>
<name>A0AAE0W986_9BIVA</name>
<sequence length="486" mass="54900">MSTEADPDKKFPENEPYTDEIRTDKQQPAANIDNITQPSSDAPEKPFKKIPAPSKTEAGDEPKPYFPFYRKRHIFFVFAALIGLGFPFLTIDGNRLFMMSFLHERLELFGMVFDTSHLYVLPFMIFSFACLVLLVTALGGRIWCGWACPQTMFRTVYRDLIQGFILRLRSRNNKNTPLKLKTASQKIRFGLGILIWSLCAFLGAADLLWYFINPSEFFEIITVNPGDYPFLISFWIGLSVFFIIDITYIGENFCKYVCPYARIQSVFFDRHTALVMYDAKRGNNTDGSRGSKNFAGQRDASGDCTACIKCVQVCPTGIDIRNGLQLGCIECLECVDACQPIMARKNKPNLISWTTESAARGEKSGFIRPRTIIYASLIVLFGSLIIFLSGNQSYTGLNINRSTQLYQIKTEAGRIENYYILLISNQDRQEHEYQVEIADNTHGIVLERPTEPIRVLAGGKVKKVMTLSAPYSTGGQIRETNASPFA</sequence>
<proteinExistence type="predicted"/>
<feature type="transmembrane region" description="Helical" evidence="8">
    <location>
        <begin position="189"/>
        <end position="212"/>
    </location>
</feature>
<dbReference type="InterPro" id="IPR009051">
    <property type="entry name" value="Helical_ferredxn"/>
</dbReference>
<dbReference type="InterPro" id="IPR017896">
    <property type="entry name" value="4Fe4S_Fe-S-bd"/>
</dbReference>
<dbReference type="PANTHER" id="PTHR30176">
    <property type="entry name" value="FERREDOXIN-TYPE PROTEIN NAPH"/>
    <property type="match status" value="1"/>
</dbReference>
<reference evidence="10" key="2">
    <citation type="journal article" date="2021" name="Genome Biol. Evol.">
        <title>Developing a high-quality reference genome for a parasitic bivalve with doubly uniparental inheritance (Bivalvia: Unionida).</title>
        <authorList>
            <person name="Smith C.H."/>
        </authorList>
    </citation>
    <scope>NUCLEOTIDE SEQUENCE</scope>
    <source>
        <strain evidence="10">CHS0354</strain>
        <tissue evidence="10">Mantle</tissue>
    </source>
</reference>
<dbReference type="InterPro" id="IPR051684">
    <property type="entry name" value="Electron_Trans/Redox"/>
</dbReference>
<reference evidence="10" key="3">
    <citation type="submission" date="2023-05" db="EMBL/GenBank/DDBJ databases">
        <authorList>
            <person name="Smith C.H."/>
        </authorList>
    </citation>
    <scope>NUCLEOTIDE SEQUENCE</scope>
    <source>
        <strain evidence="10">CHS0354</strain>
        <tissue evidence="10">Mantle</tissue>
    </source>
</reference>
<feature type="transmembrane region" description="Helical" evidence="8">
    <location>
        <begin position="232"/>
        <end position="250"/>
    </location>
</feature>
<keyword evidence="2" id="KW-0004">4Fe-4S</keyword>
<feature type="domain" description="4Fe-4S ferredoxin-type" evidence="9">
    <location>
        <begin position="294"/>
        <end position="323"/>
    </location>
</feature>
<dbReference type="GO" id="GO:0051539">
    <property type="term" value="F:4 iron, 4 sulfur cluster binding"/>
    <property type="evidence" value="ECO:0007669"/>
    <property type="project" value="UniProtKB-KW"/>
</dbReference>
<evidence type="ECO:0000256" key="2">
    <source>
        <dbReference type="ARBA" id="ARBA00022485"/>
    </source>
</evidence>
<dbReference type="GO" id="GO:0005886">
    <property type="term" value="C:plasma membrane"/>
    <property type="evidence" value="ECO:0007669"/>
    <property type="project" value="TreeGrafter"/>
</dbReference>
<evidence type="ECO:0000256" key="8">
    <source>
        <dbReference type="SAM" id="Phobius"/>
    </source>
</evidence>
<evidence type="ECO:0000259" key="9">
    <source>
        <dbReference type="PROSITE" id="PS51379"/>
    </source>
</evidence>
<feature type="transmembrane region" description="Helical" evidence="8">
    <location>
        <begin position="119"/>
        <end position="144"/>
    </location>
</feature>
<dbReference type="PROSITE" id="PS00198">
    <property type="entry name" value="4FE4S_FER_1"/>
    <property type="match status" value="1"/>
</dbReference>
<gene>
    <name evidence="10" type="ORF">CHS0354_018372</name>
</gene>
<keyword evidence="8" id="KW-0472">Membrane</keyword>
<comment type="caution">
    <text evidence="10">The sequence shown here is derived from an EMBL/GenBank/DDBJ whole genome shotgun (WGS) entry which is preliminary data.</text>
</comment>
<dbReference type="InterPro" id="IPR014116">
    <property type="entry name" value="Cyt_c_oxidase_cbb3_FixG"/>
</dbReference>
<evidence type="ECO:0000313" key="10">
    <source>
        <dbReference type="EMBL" id="KAK3606778.1"/>
    </source>
</evidence>
<keyword evidence="8" id="KW-1133">Transmembrane helix</keyword>
<dbReference type="InterPro" id="IPR032879">
    <property type="entry name" value="FixG_C"/>
</dbReference>
<evidence type="ECO:0000256" key="1">
    <source>
        <dbReference type="ARBA" id="ARBA00022448"/>
    </source>
</evidence>
<dbReference type="PROSITE" id="PS51379">
    <property type="entry name" value="4FE4S_FER_2"/>
    <property type="match status" value="1"/>
</dbReference>
<accession>A0AAE0W986</accession>
<protein>
    <recommendedName>
        <fullName evidence="9">4Fe-4S ferredoxin-type domain-containing protein</fullName>
    </recommendedName>
</protein>
<feature type="compositionally biased region" description="Polar residues" evidence="7">
    <location>
        <begin position="26"/>
        <end position="40"/>
    </location>
</feature>
<evidence type="ECO:0000256" key="7">
    <source>
        <dbReference type="SAM" id="MobiDB-lite"/>
    </source>
</evidence>
<feature type="transmembrane region" description="Helical" evidence="8">
    <location>
        <begin position="372"/>
        <end position="390"/>
    </location>
</feature>
<feature type="region of interest" description="Disordered" evidence="7">
    <location>
        <begin position="1"/>
        <end position="59"/>
    </location>
</feature>
<keyword evidence="11" id="KW-1185">Reference proteome</keyword>
<keyword evidence="8" id="KW-0812">Transmembrane</keyword>
<keyword evidence="6" id="KW-0411">Iron-sulfur</keyword>